<dbReference type="SUPFAM" id="SSF55653">
    <property type="entry name" value="Ribosomal protein L9 C-domain"/>
    <property type="match status" value="1"/>
</dbReference>
<evidence type="ECO:0000256" key="3">
    <source>
        <dbReference type="ARBA" id="ARBA00022884"/>
    </source>
</evidence>
<dbReference type="Pfam" id="PF01281">
    <property type="entry name" value="Ribosomal_L9_N"/>
    <property type="match status" value="1"/>
</dbReference>
<dbReference type="GO" id="GO:1990904">
    <property type="term" value="C:ribonucleoprotein complex"/>
    <property type="evidence" value="ECO:0007669"/>
    <property type="project" value="UniProtKB-KW"/>
</dbReference>
<dbReference type="InterPro" id="IPR020594">
    <property type="entry name" value="Ribosomal_bL9_bac/chp"/>
</dbReference>
<reference evidence="9 10" key="1">
    <citation type="journal article" date="2016" name="Nat. Commun.">
        <title>Thousands of microbial genomes shed light on interconnected biogeochemical processes in an aquifer system.</title>
        <authorList>
            <person name="Anantharaman K."/>
            <person name="Brown C.T."/>
            <person name="Hug L.A."/>
            <person name="Sharon I."/>
            <person name="Castelle C.J."/>
            <person name="Probst A.J."/>
            <person name="Thomas B.C."/>
            <person name="Singh A."/>
            <person name="Wilkins M.J."/>
            <person name="Karaoz U."/>
            <person name="Brodie E.L."/>
            <person name="Williams K.H."/>
            <person name="Hubbard S.S."/>
            <person name="Banfield J.F."/>
        </authorList>
    </citation>
    <scope>NUCLEOTIDE SEQUENCE [LARGE SCALE GENOMIC DNA]</scope>
</reference>
<evidence type="ECO:0000256" key="6">
    <source>
        <dbReference type="ARBA" id="ARBA00035292"/>
    </source>
</evidence>
<feature type="domain" description="Ribosomal protein L9" evidence="8">
    <location>
        <begin position="13"/>
        <end position="40"/>
    </location>
</feature>
<comment type="caution">
    <text evidence="9">The sequence shown here is derived from an EMBL/GenBank/DDBJ whole genome shotgun (WGS) entry which is preliminary data.</text>
</comment>
<dbReference type="InterPro" id="IPR009027">
    <property type="entry name" value="Ribosomal_bL9/RNase_H1_N"/>
</dbReference>
<keyword evidence="5 7" id="KW-0687">Ribonucleoprotein</keyword>
<evidence type="ECO:0000313" key="9">
    <source>
        <dbReference type="EMBL" id="OGZ41112.1"/>
    </source>
</evidence>
<organism evidence="9 10">
    <name type="scientific">Candidatus Portnoybacteria bacterium RIFCSPLOWO2_02_FULL_39_11</name>
    <dbReference type="NCBI Taxonomy" id="1802001"/>
    <lineage>
        <taxon>Bacteria</taxon>
        <taxon>Candidatus Portnoyibacteriota</taxon>
    </lineage>
</organism>
<evidence type="ECO:0000256" key="1">
    <source>
        <dbReference type="ARBA" id="ARBA00010605"/>
    </source>
</evidence>
<dbReference type="InterPro" id="IPR036791">
    <property type="entry name" value="Ribosomal_bL9_C_sf"/>
</dbReference>
<sequence>MQVILSQDVPKVGKKNEVKEVADGYARNFLIAKGLAKPATEAALKQLELIKAELARQAEEDLKIQENVVSQIDGQEFEIISKADGTGKLYGSITPVKVAKILKDKGFDISKNNVKLAVPIKTIGEHEIDLELNHGLEAKIKLIINEEPKEKAEEELS</sequence>
<dbReference type="InterPro" id="IPR036935">
    <property type="entry name" value="Ribosomal_bL9_N_sf"/>
</dbReference>
<dbReference type="SUPFAM" id="SSF55658">
    <property type="entry name" value="L9 N-domain-like"/>
    <property type="match status" value="1"/>
</dbReference>
<comment type="function">
    <text evidence="7">Binds to the 23S rRNA.</text>
</comment>
<evidence type="ECO:0000259" key="8">
    <source>
        <dbReference type="PROSITE" id="PS00651"/>
    </source>
</evidence>
<proteinExistence type="inferred from homology"/>
<name>A0A1G2FTR3_9BACT</name>
<evidence type="ECO:0000256" key="2">
    <source>
        <dbReference type="ARBA" id="ARBA00022730"/>
    </source>
</evidence>
<dbReference type="Gene3D" id="3.10.430.100">
    <property type="entry name" value="Ribosomal protein L9, C-terminal domain"/>
    <property type="match status" value="1"/>
</dbReference>
<keyword evidence="4 7" id="KW-0689">Ribosomal protein</keyword>
<gene>
    <name evidence="7" type="primary">rplI</name>
    <name evidence="9" type="ORF">A3B04_01305</name>
</gene>
<dbReference type="AlphaFoldDB" id="A0A1G2FTR3"/>
<dbReference type="Pfam" id="PF03948">
    <property type="entry name" value="Ribosomal_L9_C"/>
    <property type="match status" value="1"/>
</dbReference>
<dbReference type="HAMAP" id="MF_00503">
    <property type="entry name" value="Ribosomal_bL9"/>
    <property type="match status" value="1"/>
</dbReference>
<dbReference type="PROSITE" id="PS00651">
    <property type="entry name" value="RIBOSOMAL_L9"/>
    <property type="match status" value="1"/>
</dbReference>
<dbReference type="InterPro" id="IPR020070">
    <property type="entry name" value="Ribosomal_bL9_N"/>
</dbReference>
<evidence type="ECO:0000313" key="10">
    <source>
        <dbReference type="Proteomes" id="UP000177126"/>
    </source>
</evidence>
<dbReference type="GO" id="GO:0019843">
    <property type="term" value="F:rRNA binding"/>
    <property type="evidence" value="ECO:0007669"/>
    <property type="project" value="UniProtKB-UniRule"/>
</dbReference>
<dbReference type="PANTHER" id="PTHR21368">
    <property type="entry name" value="50S RIBOSOMAL PROTEIN L9"/>
    <property type="match status" value="1"/>
</dbReference>
<evidence type="ECO:0000256" key="4">
    <source>
        <dbReference type="ARBA" id="ARBA00022980"/>
    </source>
</evidence>
<dbReference type="Proteomes" id="UP000177126">
    <property type="component" value="Unassembled WGS sequence"/>
</dbReference>
<dbReference type="InterPro" id="IPR020069">
    <property type="entry name" value="Ribosomal_bL9_C"/>
</dbReference>
<dbReference type="Gene3D" id="3.40.5.10">
    <property type="entry name" value="Ribosomal protein L9, N-terminal domain"/>
    <property type="match status" value="1"/>
</dbReference>
<dbReference type="GO" id="GO:0005840">
    <property type="term" value="C:ribosome"/>
    <property type="evidence" value="ECO:0007669"/>
    <property type="project" value="UniProtKB-KW"/>
</dbReference>
<dbReference type="GO" id="GO:0006412">
    <property type="term" value="P:translation"/>
    <property type="evidence" value="ECO:0007669"/>
    <property type="project" value="UniProtKB-UniRule"/>
</dbReference>
<protein>
    <recommendedName>
        <fullName evidence="6 7">Large ribosomal subunit protein bL9</fullName>
    </recommendedName>
</protein>
<keyword evidence="3 7" id="KW-0694">RNA-binding</keyword>
<keyword evidence="2 7" id="KW-0699">rRNA-binding</keyword>
<comment type="similarity">
    <text evidence="1 7">Belongs to the bacterial ribosomal protein bL9 family.</text>
</comment>
<evidence type="ECO:0000256" key="7">
    <source>
        <dbReference type="HAMAP-Rule" id="MF_00503"/>
    </source>
</evidence>
<dbReference type="InterPro" id="IPR000244">
    <property type="entry name" value="Ribosomal_bL9"/>
</dbReference>
<accession>A0A1G2FTR3</accession>
<evidence type="ECO:0000256" key="5">
    <source>
        <dbReference type="ARBA" id="ARBA00023274"/>
    </source>
</evidence>
<dbReference type="GO" id="GO:0003735">
    <property type="term" value="F:structural constituent of ribosome"/>
    <property type="evidence" value="ECO:0007669"/>
    <property type="project" value="InterPro"/>
</dbReference>
<dbReference type="NCBIfam" id="TIGR00158">
    <property type="entry name" value="L9"/>
    <property type="match status" value="1"/>
</dbReference>
<dbReference type="EMBL" id="MHNF01000019">
    <property type="protein sequence ID" value="OGZ41112.1"/>
    <property type="molecule type" value="Genomic_DNA"/>
</dbReference>